<evidence type="ECO:0000256" key="9">
    <source>
        <dbReference type="SAM" id="Phobius"/>
    </source>
</evidence>
<feature type="transmembrane region" description="Helical" evidence="9">
    <location>
        <begin position="157"/>
        <end position="175"/>
    </location>
</feature>
<dbReference type="GO" id="GO:0005886">
    <property type="term" value="C:plasma membrane"/>
    <property type="evidence" value="ECO:0007669"/>
    <property type="project" value="UniProtKB-SubCell"/>
</dbReference>
<dbReference type="PANTHER" id="PTHR21716">
    <property type="entry name" value="TRANSMEMBRANE PROTEIN"/>
    <property type="match status" value="1"/>
</dbReference>
<feature type="transmembrane region" description="Helical" evidence="9">
    <location>
        <begin position="239"/>
        <end position="269"/>
    </location>
</feature>
<name>A0A2T0RG62_9ACTN</name>
<dbReference type="AlphaFoldDB" id="A0A2T0RG62"/>
<feature type="transmembrane region" description="Helical" evidence="9">
    <location>
        <begin position="208"/>
        <end position="233"/>
    </location>
</feature>
<feature type="region of interest" description="Disordered" evidence="8">
    <location>
        <begin position="344"/>
        <end position="375"/>
    </location>
</feature>
<evidence type="ECO:0000256" key="4">
    <source>
        <dbReference type="ARBA" id="ARBA00022475"/>
    </source>
</evidence>
<protein>
    <submittedName>
        <fullName evidence="10">Putative PurR-regulated permease PerM</fullName>
    </submittedName>
</protein>
<evidence type="ECO:0000313" key="11">
    <source>
        <dbReference type="Proteomes" id="UP000239209"/>
    </source>
</evidence>
<keyword evidence="7 9" id="KW-0472">Membrane</keyword>
<evidence type="ECO:0000256" key="3">
    <source>
        <dbReference type="ARBA" id="ARBA00022448"/>
    </source>
</evidence>
<keyword evidence="5 9" id="KW-0812">Transmembrane</keyword>
<evidence type="ECO:0000256" key="5">
    <source>
        <dbReference type="ARBA" id="ARBA00022692"/>
    </source>
</evidence>
<dbReference type="OrthoDB" id="9784366at2"/>
<feature type="transmembrane region" description="Helical" evidence="9">
    <location>
        <begin position="41"/>
        <end position="62"/>
    </location>
</feature>
<dbReference type="Proteomes" id="UP000239209">
    <property type="component" value="Unassembled WGS sequence"/>
</dbReference>
<reference evidence="10 11" key="1">
    <citation type="submission" date="2018-03" db="EMBL/GenBank/DDBJ databases">
        <title>Genomic Encyclopedia of Archaeal and Bacterial Type Strains, Phase II (KMG-II): from individual species to whole genera.</title>
        <authorList>
            <person name="Goeker M."/>
        </authorList>
    </citation>
    <scope>NUCLEOTIDE SEQUENCE [LARGE SCALE GENOMIC DNA]</scope>
    <source>
        <strain evidence="10 11">DSM 45348</strain>
    </source>
</reference>
<keyword evidence="3" id="KW-0813">Transport</keyword>
<dbReference type="Pfam" id="PF01594">
    <property type="entry name" value="AI-2E_transport"/>
    <property type="match status" value="1"/>
</dbReference>
<evidence type="ECO:0000256" key="7">
    <source>
        <dbReference type="ARBA" id="ARBA00023136"/>
    </source>
</evidence>
<evidence type="ECO:0000313" key="10">
    <source>
        <dbReference type="EMBL" id="PRY20137.1"/>
    </source>
</evidence>
<accession>A0A2T0RG62</accession>
<dbReference type="InterPro" id="IPR002549">
    <property type="entry name" value="AI-2E-like"/>
</dbReference>
<dbReference type="GO" id="GO:0055085">
    <property type="term" value="P:transmembrane transport"/>
    <property type="evidence" value="ECO:0007669"/>
    <property type="project" value="TreeGrafter"/>
</dbReference>
<evidence type="ECO:0000256" key="6">
    <source>
        <dbReference type="ARBA" id="ARBA00022989"/>
    </source>
</evidence>
<sequence>MPPRTEVPERSRPVVRAAVNVAAVLVLATAAYLLVRVLLRLAPMTMAIIVALLLAALIGPLTERLRRWGAPATLAALAGVTGLLALLAGVSYLIGRRATSELDDLRAQVVEGIDRLRQSALDTLPGLDARRLDEITAAAADAARRALPSPVAGATSAAEFLASALLAIFLLFFFLRDGEQMWCWLVRLVGSPRADRVDRAGRSGWHTLIAYTHGTAAVAAVDAIGIGAALFILKVPLALSLAVLTFVSAFVPIIGATVAGAAAALVTLVTNGPRDALIVIAAVVIVQQLEGNLLQPLVMRRAIRLHPVVTLLAVTAGTLAAGVAGALIAVPMCAVAYHTTLGYRNEDPEEEQQQDDASTPDPDDEPAPVGGSPAG</sequence>
<organism evidence="10 11">
    <name type="scientific">Pseudosporangium ferrugineum</name>
    <dbReference type="NCBI Taxonomy" id="439699"/>
    <lineage>
        <taxon>Bacteria</taxon>
        <taxon>Bacillati</taxon>
        <taxon>Actinomycetota</taxon>
        <taxon>Actinomycetes</taxon>
        <taxon>Micromonosporales</taxon>
        <taxon>Micromonosporaceae</taxon>
        <taxon>Pseudosporangium</taxon>
    </lineage>
</organism>
<proteinExistence type="inferred from homology"/>
<dbReference type="EMBL" id="PVZG01000025">
    <property type="protein sequence ID" value="PRY20137.1"/>
    <property type="molecule type" value="Genomic_DNA"/>
</dbReference>
<comment type="subcellular location">
    <subcellularLocation>
        <location evidence="1">Cell membrane</location>
        <topology evidence="1">Multi-pass membrane protein</topology>
    </subcellularLocation>
</comment>
<evidence type="ECO:0000256" key="2">
    <source>
        <dbReference type="ARBA" id="ARBA00009773"/>
    </source>
</evidence>
<feature type="transmembrane region" description="Helical" evidence="9">
    <location>
        <begin position="276"/>
        <end position="298"/>
    </location>
</feature>
<keyword evidence="11" id="KW-1185">Reference proteome</keyword>
<dbReference type="PANTHER" id="PTHR21716:SF53">
    <property type="entry name" value="PERMEASE PERM-RELATED"/>
    <property type="match status" value="1"/>
</dbReference>
<evidence type="ECO:0000256" key="8">
    <source>
        <dbReference type="SAM" id="MobiDB-lite"/>
    </source>
</evidence>
<comment type="caution">
    <text evidence="10">The sequence shown here is derived from an EMBL/GenBank/DDBJ whole genome shotgun (WGS) entry which is preliminary data.</text>
</comment>
<keyword evidence="4" id="KW-1003">Cell membrane</keyword>
<gene>
    <name evidence="10" type="ORF">CLV70_12518</name>
</gene>
<feature type="transmembrane region" description="Helical" evidence="9">
    <location>
        <begin position="74"/>
        <end position="94"/>
    </location>
</feature>
<dbReference type="RefSeq" id="WP_106130683.1">
    <property type="nucleotide sequence ID" value="NZ_PVZG01000025.1"/>
</dbReference>
<feature type="transmembrane region" description="Helical" evidence="9">
    <location>
        <begin position="310"/>
        <end position="337"/>
    </location>
</feature>
<keyword evidence="6 9" id="KW-1133">Transmembrane helix</keyword>
<evidence type="ECO:0000256" key="1">
    <source>
        <dbReference type="ARBA" id="ARBA00004651"/>
    </source>
</evidence>
<feature type="transmembrane region" description="Helical" evidence="9">
    <location>
        <begin position="14"/>
        <end position="35"/>
    </location>
</feature>
<comment type="similarity">
    <text evidence="2">Belongs to the autoinducer-2 exporter (AI-2E) (TC 2.A.86) family.</text>
</comment>